<dbReference type="GO" id="GO:0006298">
    <property type="term" value="P:mismatch repair"/>
    <property type="evidence" value="ECO:0007669"/>
    <property type="project" value="InterPro"/>
</dbReference>
<feature type="region of interest" description="Disordered" evidence="10">
    <location>
        <begin position="625"/>
        <end position="647"/>
    </location>
</feature>
<dbReference type="GO" id="GO:0005524">
    <property type="term" value="F:ATP binding"/>
    <property type="evidence" value="ECO:0007669"/>
    <property type="project" value="UniProtKB-UniRule"/>
</dbReference>
<dbReference type="InterPro" id="IPR005747">
    <property type="entry name" value="MutS2"/>
</dbReference>
<dbReference type="SMART" id="SM00463">
    <property type="entry name" value="SMR"/>
    <property type="match status" value="1"/>
</dbReference>
<dbReference type="Pfam" id="PF01713">
    <property type="entry name" value="Smr"/>
    <property type="match status" value="1"/>
</dbReference>
<reference evidence="12" key="1">
    <citation type="submission" date="2020-10" db="EMBL/GenBank/DDBJ databases">
        <authorList>
            <person name="Gilroy R."/>
        </authorList>
    </citation>
    <scope>NUCLEOTIDE SEQUENCE</scope>
    <source>
        <strain evidence="12">ChiBcolR7-354</strain>
    </source>
</reference>
<comment type="subunit">
    <text evidence="8">Homodimer. Binds to stalled ribosomes, contacting rRNA.</text>
</comment>
<dbReference type="EC" id="3.1.-.-" evidence="8"/>
<dbReference type="Gene3D" id="3.30.1370.110">
    <property type="match status" value="1"/>
</dbReference>
<dbReference type="GO" id="GO:0016887">
    <property type="term" value="F:ATP hydrolysis activity"/>
    <property type="evidence" value="ECO:0007669"/>
    <property type="project" value="InterPro"/>
</dbReference>
<feature type="region of interest" description="Disordered" evidence="10">
    <location>
        <begin position="531"/>
        <end position="550"/>
    </location>
</feature>
<comment type="function">
    <text evidence="8">Endonuclease that is involved in the suppression of homologous recombination and thus may have a key role in the control of bacterial genetic diversity.</text>
</comment>
<keyword evidence="3 8" id="KW-0547">Nucleotide-binding</keyword>
<evidence type="ECO:0000259" key="11">
    <source>
        <dbReference type="PROSITE" id="PS50828"/>
    </source>
</evidence>
<dbReference type="FunFam" id="3.40.50.300:FF:000830">
    <property type="entry name" value="Endonuclease MutS2"/>
    <property type="match status" value="1"/>
</dbReference>
<reference evidence="12" key="2">
    <citation type="journal article" date="2021" name="PeerJ">
        <title>Extensive microbial diversity within the chicken gut microbiome revealed by metagenomics and culture.</title>
        <authorList>
            <person name="Gilroy R."/>
            <person name="Ravi A."/>
            <person name="Getino M."/>
            <person name="Pursley I."/>
            <person name="Horton D.L."/>
            <person name="Alikhan N.F."/>
            <person name="Baker D."/>
            <person name="Gharbi K."/>
            <person name="Hall N."/>
            <person name="Watson M."/>
            <person name="Adriaenssens E.M."/>
            <person name="Foster-Nyarko E."/>
            <person name="Jarju S."/>
            <person name="Secka A."/>
            <person name="Antonio M."/>
            <person name="Oren A."/>
            <person name="Chaudhuri R.R."/>
            <person name="La Ragione R."/>
            <person name="Hildebrand F."/>
            <person name="Pallen M.J."/>
        </authorList>
    </citation>
    <scope>NUCLEOTIDE SEQUENCE</scope>
    <source>
        <strain evidence="12">ChiBcolR7-354</strain>
    </source>
</reference>
<dbReference type="Pfam" id="PF20297">
    <property type="entry name" value="MSSS"/>
    <property type="match status" value="1"/>
</dbReference>
<dbReference type="HAMAP" id="MF_00092">
    <property type="entry name" value="MutS2"/>
    <property type="match status" value="1"/>
</dbReference>
<dbReference type="GO" id="GO:0072344">
    <property type="term" value="P:rescue of stalled ribosome"/>
    <property type="evidence" value="ECO:0007669"/>
    <property type="project" value="UniProtKB-UniRule"/>
</dbReference>
<evidence type="ECO:0000256" key="8">
    <source>
        <dbReference type="HAMAP-Rule" id="MF_00092"/>
    </source>
</evidence>
<dbReference type="GO" id="GO:0004519">
    <property type="term" value="F:endonuclease activity"/>
    <property type="evidence" value="ECO:0007669"/>
    <property type="project" value="UniProtKB-UniRule"/>
</dbReference>
<feature type="compositionally biased region" description="Basic and acidic residues" evidence="10">
    <location>
        <begin position="625"/>
        <end position="639"/>
    </location>
</feature>
<dbReference type="InterPro" id="IPR000432">
    <property type="entry name" value="DNA_mismatch_repair_MutS_C"/>
</dbReference>
<keyword evidence="5 8" id="KW-0067">ATP-binding</keyword>
<dbReference type="Proteomes" id="UP000824262">
    <property type="component" value="Unassembled WGS sequence"/>
</dbReference>
<dbReference type="CDD" id="cd06503">
    <property type="entry name" value="ATP-synt_Fo_b"/>
    <property type="match status" value="1"/>
</dbReference>
<dbReference type="PANTHER" id="PTHR48466">
    <property type="entry name" value="OS10G0509000 PROTEIN-RELATED"/>
    <property type="match status" value="1"/>
</dbReference>
<evidence type="ECO:0000256" key="1">
    <source>
        <dbReference type="ARBA" id="ARBA00022722"/>
    </source>
</evidence>
<dbReference type="InterPro" id="IPR036187">
    <property type="entry name" value="DNA_mismatch_repair_MutS_sf"/>
</dbReference>
<evidence type="ECO:0000256" key="4">
    <source>
        <dbReference type="ARBA" id="ARBA00022801"/>
    </source>
</evidence>
<dbReference type="GO" id="GO:0043023">
    <property type="term" value="F:ribosomal large subunit binding"/>
    <property type="evidence" value="ECO:0007669"/>
    <property type="project" value="UniProtKB-UniRule"/>
</dbReference>
<evidence type="ECO:0000313" key="13">
    <source>
        <dbReference type="Proteomes" id="UP000824262"/>
    </source>
</evidence>
<name>A0A9D0ZE36_9FIRM</name>
<dbReference type="GO" id="GO:0045910">
    <property type="term" value="P:negative regulation of DNA recombination"/>
    <property type="evidence" value="ECO:0007669"/>
    <property type="project" value="InterPro"/>
</dbReference>
<protein>
    <recommendedName>
        <fullName evidence="8">Endonuclease MutS2</fullName>
        <ecNumber evidence="8">3.1.-.-</ecNumber>
    </recommendedName>
    <alternativeName>
        <fullName evidence="8">Ribosome-associated protein quality control-upstream factor</fullName>
        <shortName evidence="8">RQC-upstream factor</shortName>
        <shortName evidence="8">RqcU</shortName>
        <ecNumber evidence="8">3.6.4.-</ecNumber>
    </alternativeName>
</protein>
<evidence type="ECO:0000313" key="12">
    <source>
        <dbReference type="EMBL" id="HIQ78407.1"/>
    </source>
</evidence>
<feature type="region of interest" description="Disordered" evidence="10">
    <location>
        <begin position="685"/>
        <end position="708"/>
    </location>
</feature>
<comment type="caution">
    <text evidence="12">The sequence shown here is derived from an EMBL/GenBank/DDBJ whole genome shotgun (WGS) entry which is preliminary data.</text>
</comment>
<proteinExistence type="inferred from homology"/>
<dbReference type="Gene3D" id="3.40.50.300">
    <property type="entry name" value="P-loop containing nucleotide triphosphate hydrolases"/>
    <property type="match status" value="1"/>
</dbReference>
<evidence type="ECO:0000256" key="7">
    <source>
        <dbReference type="ARBA" id="ARBA00023125"/>
    </source>
</evidence>
<dbReference type="InterPro" id="IPR027417">
    <property type="entry name" value="P-loop_NTPase"/>
</dbReference>
<keyword evidence="6 8" id="KW-0694">RNA-binding</keyword>
<dbReference type="PIRSF" id="PIRSF005814">
    <property type="entry name" value="MutS_YshD"/>
    <property type="match status" value="1"/>
</dbReference>
<dbReference type="GO" id="GO:0140664">
    <property type="term" value="F:ATP-dependent DNA damage sensor activity"/>
    <property type="evidence" value="ECO:0007669"/>
    <property type="project" value="InterPro"/>
</dbReference>
<dbReference type="PROSITE" id="PS50828">
    <property type="entry name" value="SMR"/>
    <property type="match status" value="1"/>
</dbReference>
<evidence type="ECO:0000256" key="9">
    <source>
        <dbReference type="SAM" id="Coils"/>
    </source>
</evidence>
<dbReference type="InterPro" id="IPR046893">
    <property type="entry name" value="MSSS"/>
</dbReference>
<dbReference type="Pfam" id="PF00488">
    <property type="entry name" value="MutS_V"/>
    <property type="match status" value="1"/>
</dbReference>
<dbReference type="NCBIfam" id="TIGR01069">
    <property type="entry name" value="mutS2"/>
    <property type="match status" value="1"/>
</dbReference>
<keyword evidence="1 8" id="KW-0540">Nuclease</keyword>
<keyword evidence="2 8" id="KW-0699">rRNA-binding</keyword>
<dbReference type="AlphaFoldDB" id="A0A9D0ZE36"/>
<dbReference type="PANTHER" id="PTHR48466:SF2">
    <property type="entry name" value="OS10G0509000 PROTEIN"/>
    <property type="match status" value="1"/>
</dbReference>
<dbReference type="InterPro" id="IPR002625">
    <property type="entry name" value="Smr_dom"/>
</dbReference>
<organism evidence="12 13">
    <name type="scientific">Candidatus Scatomorpha intestinavium</name>
    <dbReference type="NCBI Taxonomy" id="2840922"/>
    <lineage>
        <taxon>Bacteria</taxon>
        <taxon>Bacillati</taxon>
        <taxon>Bacillota</taxon>
        <taxon>Clostridia</taxon>
        <taxon>Eubacteriales</taxon>
        <taxon>Candidatus Scatomorpha</taxon>
    </lineage>
</organism>
<accession>A0A9D0ZE36</accession>
<evidence type="ECO:0000256" key="2">
    <source>
        <dbReference type="ARBA" id="ARBA00022730"/>
    </source>
</evidence>
<keyword evidence="4 8" id="KW-0378">Hydrolase</keyword>
<comment type="function">
    <text evidence="8">Acts as a ribosome collision sensor, splitting the ribosome into its 2 subunits. Detects stalled/collided 70S ribosomes which it binds and splits by an ATP-hydrolysis driven conformational change. Acts upstream of the ribosome quality control system (RQC), a ribosome-associated complex that mediates the extraction of incompletely synthesized nascent chains from stalled ribosomes and their subsequent degradation. Probably generates substrates for RQC.</text>
</comment>
<dbReference type="SUPFAM" id="SSF48334">
    <property type="entry name" value="DNA repair protein MutS, domain III"/>
    <property type="match status" value="1"/>
</dbReference>
<dbReference type="InterPro" id="IPR036063">
    <property type="entry name" value="Smr_dom_sf"/>
</dbReference>
<evidence type="ECO:0000256" key="5">
    <source>
        <dbReference type="ARBA" id="ARBA00022840"/>
    </source>
</evidence>
<dbReference type="EMBL" id="DVGA01000041">
    <property type="protein sequence ID" value="HIQ78407.1"/>
    <property type="molecule type" value="Genomic_DNA"/>
</dbReference>
<sequence length="791" mass="85824">MTQYEKSCATLELPAILEQLAQRAVSSAAKERAAALGPSSDAAEVKKRLAETSAARTMMVTRGSPSFSGVKDVRASLQRADMGGVLNIRELMDIAGVLTSARLVRGYASDGAKGEGSCIDYLFNSLQTNRFLEDKITSSIAGEDEIADAASSELAGIRRLIRAASARVRDALQKIISSPSYAKALQDPIITTRSERFVVPVKAEFKSAVPGLVHDVSSSGATLFIEPMAAVKANNELRELRAREKAEIERILAELSADCAEHADDISRDFGILVQLDLIFAKAKLSYELDAVEPELSEREIRLRRARHPLLPKDKAVPIDLLLGGDYDTLVITGPNTGGKTVTLKTIGLFCVMAACGLHIPAADGSAVPVFRSVLADIGDEQSIEQSLSTFSSHMTNIVRILEECGENTLILFDELGAGTDPTEGAALAISIIEYARSRGATIAATTHYAELKVYATNAKGVMNASCEFDVATLRPTYRLLVGIPGKSNAFAISERLGVPEEIIADAKSRIGTETASFEATIEKLEQARQALERDRDAEQKKLREAEENRKESAKLRIELELRLEKAELKARRDAERIISEARETAEAAFAEIDEMRSRANDEEDHRSANEARAALRRRLNEAEEKFAERSAMPEERRGPTRPAEAGDTVEILSMGVKATVNEVTKDGNLVLQAGSMHMMAKQSEVRVTEREKPKKQPASSPSSGAFRAVSTASELDLRGMDTLEAVTVLEQFIDAAVMGKLTTVRVIHGKGTGALRQAVQASLKRNRAVKSFRLGRYGEGESGVTVVELK</sequence>
<dbReference type="CDD" id="cd03280">
    <property type="entry name" value="ABC_MutS2"/>
    <property type="match status" value="1"/>
</dbReference>
<dbReference type="InterPro" id="IPR007696">
    <property type="entry name" value="DNA_mismatch_repair_MutS_core"/>
</dbReference>
<dbReference type="EC" id="3.6.4.-" evidence="8"/>
<keyword evidence="8 12" id="KW-0255">Endonuclease</keyword>
<feature type="binding site" evidence="8">
    <location>
        <begin position="334"/>
        <end position="341"/>
    </location>
    <ligand>
        <name>ATP</name>
        <dbReference type="ChEBI" id="CHEBI:30616"/>
    </ligand>
</feature>
<dbReference type="SMART" id="SM00533">
    <property type="entry name" value="MUTSd"/>
    <property type="match status" value="1"/>
</dbReference>
<comment type="similarity">
    <text evidence="8">Belongs to the DNA mismatch repair MutS family. MutS2 subfamily.</text>
</comment>
<dbReference type="GO" id="GO:0019843">
    <property type="term" value="F:rRNA binding"/>
    <property type="evidence" value="ECO:0007669"/>
    <property type="project" value="UniProtKB-UniRule"/>
</dbReference>
<evidence type="ECO:0000256" key="6">
    <source>
        <dbReference type="ARBA" id="ARBA00022884"/>
    </source>
</evidence>
<feature type="compositionally biased region" description="Basic and acidic residues" evidence="10">
    <location>
        <begin position="685"/>
        <end position="695"/>
    </location>
</feature>
<dbReference type="PROSITE" id="PS00486">
    <property type="entry name" value="DNA_MISMATCH_REPAIR_2"/>
    <property type="match status" value="1"/>
</dbReference>
<keyword evidence="7 8" id="KW-0238">DNA-binding</keyword>
<dbReference type="SMART" id="SM00534">
    <property type="entry name" value="MUTSac"/>
    <property type="match status" value="1"/>
</dbReference>
<dbReference type="SUPFAM" id="SSF52540">
    <property type="entry name" value="P-loop containing nucleoside triphosphate hydrolases"/>
    <property type="match status" value="1"/>
</dbReference>
<gene>
    <name evidence="8" type="primary">mutS2</name>
    <name evidence="8" type="synonym">rqcU</name>
    <name evidence="12" type="ORF">IAB77_04015</name>
</gene>
<evidence type="ECO:0000256" key="3">
    <source>
        <dbReference type="ARBA" id="ARBA00022741"/>
    </source>
</evidence>
<feature type="coiled-coil region" evidence="9">
    <location>
        <begin position="230"/>
        <end position="265"/>
    </location>
</feature>
<dbReference type="InterPro" id="IPR045076">
    <property type="entry name" value="MutS"/>
</dbReference>
<feature type="domain" description="Smr" evidence="11">
    <location>
        <begin position="716"/>
        <end position="791"/>
    </location>
</feature>
<evidence type="ECO:0000256" key="10">
    <source>
        <dbReference type="SAM" id="MobiDB-lite"/>
    </source>
</evidence>
<keyword evidence="9" id="KW-0175">Coiled coil</keyword>
<dbReference type="SUPFAM" id="SSF160443">
    <property type="entry name" value="SMR domain-like"/>
    <property type="match status" value="1"/>
</dbReference>
<dbReference type="GO" id="GO:0030983">
    <property type="term" value="F:mismatched DNA binding"/>
    <property type="evidence" value="ECO:0007669"/>
    <property type="project" value="InterPro"/>
</dbReference>